<accession>A0A1T5JMY5</accession>
<keyword evidence="1" id="KW-0436">Ligase</keyword>
<gene>
    <name evidence="1" type="ORF">SAMN04324258_1555</name>
</gene>
<sequence length="184" mass="20101">MNLPDRGPAQVRIGVAIAVPEPYGSRLQEARARLGDPLAHAIPPHITVIGPTVVDGSLLDAVAEHLEKVASETAAFRVHLRGAGTFRPISPVVFVSLAEGIAECEQLETAARSGVLAQELRFNYHPHVTVAHEVTEADLDRAFVEMADFDGVFEVDRLWQYEHGDDGVWRPQRSFRLAGEHSAP</sequence>
<evidence type="ECO:0000313" key="1">
    <source>
        <dbReference type="EMBL" id="SKC52632.1"/>
    </source>
</evidence>
<dbReference type="InterPro" id="IPR050580">
    <property type="entry name" value="2H_phosphoesterase_YjcG-like"/>
</dbReference>
<dbReference type="InterPro" id="IPR009097">
    <property type="entry name" value="Cyclic_Pdiesterase"/>
</dbReference>
<organism evidence="1 2">
    <name type="scientific">Krasilnikoviella flava</name>
    <dbReference type="NCBI Taxonomy" id="526729"/>
    <lineage>
        <taxon>Bacteria</taxon>
        <taxon>Bacillati</taxon>
        <taxon>Actinomycetota</taxon>
        <taxon>Actinomycetes</taxon>
        <taxon>Micrococcales</taxon>
        <taxon>Promicromonosporaceae</taxon>
        <taxon>Krasilnikoviella</taxon>
    </lineage>
</organism>
<dbReference type="EMBL" id="FUZQ01000002">
    <property type="protein sequence ID" value="SKC52632.1"/>
    <property type="molecule type" value="Genomic_DNA"/>
</dbReference>
<dbReference type="AlphaFoldDB" id="A0A1T5JMY5"/>
<protein>
    <submittedName>
        <fullName evidence="1">2'-5' RNA ligase</fullName>
    </submittedName>
</protein>
<dbReference type="STRING" id="526729.SAMN04324258_1555"/>
<name>A0A1T5JMY5_9MICO</name>
<keyword evidence="2" id="KW-1185">Reference proteome</keyword>
<dbReference type="Pfam" id="PF13563">
    <property type="entry name" value="2_5_RNA_ligase2"/>
    <property type="match status" value="1"/>
</dbReference>
<dbReference type="SUPFAM" id="SSF55144">
    <property type="entry name" value="LigT-like"/>
    <property type="match status" value="1"/>
</dbReference>
<dbReference type="Proteomes" id="UP000189777">
    <property type="component" value="Unassembled WGS sequence"/>
</dbReference>
<dbReference type="PANTHER" id="PTHR40037:SF1">
    <property type="entry name" value="PHOSPHOESTERASE SAOUHSC_00951-RELATED"/>
    <property type="match status" value="1"/>
</dbReference>
<dbReference type="GO" id="GO:0016874">
    <property type="term" value="F:ligase activity"/>
    <property type="evidence" value="ECO:0007669"/>
    <property type="project" value="UniProtKB-KW"/>
</dbReference>
<dbReference type="PANTHER" id="PTHR40037">
    <property type="entry name" value="PHOSPHOESTERASE YJCG-RELATED"/>
    <property type="match status" value="1"/>
</dbReference>
<dbReference type="RefSeq" id="WP_079573055.1">
    <property type="nucleotide sequence ID" value="NZ_FUZQ01000002.1"/>
</dbReference>
<reference evidence="1 2" key="1">
    <citation type="submission" date="2017-02" db="EMBL/GenBank/DDBJ databases">
        <authorList>
            <person name="Peterson S.W."/>
        </authorList>
    </citation>
    <scope>NUCLEOTIDE SEQUENCE [LARGE SCALE GENOMIC DNA]</scope>
    <source>
        <strain evidence="1 2">DSM 21481</strain>
    </source>
</reference>
<evidence type="ECO:0000313" key="2">
    <source>
        <dbReference type="Proteomes" id="UP000189777"/>
    </source>
</evidence>
<proteinExistence type="predicted"/>
<dbReference type="Gene3D" id="3.90.1140.10">
    <property type="entry name" value="Cyclic phosphodiesterase"/>
    <property type="match status" value="1"/>
</dbReference>
<dbReference type="OrthoDB" id="358773at2"/>